<dbReference type="SUPFAM" id="SSF52047">
    <property type="entry name" value="RNI-like"/>
    <property type="match status" value="1"/>
</dbReference>
<dbReference type="EMBL" id="MU864932">
    <property type="protein sequence ID" value="KAK4466355.1"/>
    <property type="molecule type" value="Genomic_DNA"/>
</dbReference>
<reference evidence="1" key="2">
    <citation type="submission" date="2023-06" db="EMBL/GenBank/DDBJ databases">
        <authorList>
            <consortium name="Lawrence Berkeley National Laboratory"/>
            <person name="Mondo S.J."/>
            <person name="Hensen N."/>
            <person name="Bonometti L."/>
            <person name="Westerberg I."/>
            <person name="Brannstrom I.O."/>
            <person name="Guillou S."/>
            <person name="Cros-Aarteil S."/>
            <person name="Calhoun S."/>
            <person name="Haridas S."/>
            <person name="Kuo A."/>
            <person name="Pangilinan J."/>
            <person name="Riley R."/>
            <person name="Labutti K."/>
            <person name="Andreopoulos B."/>
            <person name="Lipzen A."/>
            <person name="Chen C."/>
            <person name="Yanf M."/>
            <person name="Daum C."/>
            <person name="Ng V."/>
            <person name="Clum A."/>
            <person name="Steindorff A."/>
            <person name="Ohm R."/>
            <person name="Martin F."/>
            <person name="Silar P."/>
            <person name="Natvig D."/>
            <person name="Lalanne C."/>
            <person name="Gautier V."/>
            <person name="Ament-Velasquez S.L."/>
            <person name="Kruys A."/>
            <person name="Hutchinson M.I."/>
            <person name="Powell A.J."/>
            <person name="Barry K."/>
            <person name="Miller A.N."/>
            <person name="Grigoriev I.V."/>
            <person name="Debuchy R."/>
            <person name="Gladieux P."/>
            <person name="Thoren M.H."/>
            <person name="Johannesson H."/>
        </authorList>
    </citation>
    <scope>NUCLEOTIDE SEQUENCE</scope>
    <source>
        <strain evidence="1">PSN324</strain>
    </source>
</reference>
<accession>A0AAV9I2H2</accession>
<dbReference type="Gene3D" id="3.80.10.10">
    <property type="entry name" value="Ribonuclease Inhibitor"/>
    <property type="match status" value="1"/>
</dbReference>
<evidence type="ECO:0000313" key="2">
    <source>
        <dbReference type="Proteomes" id="UP001321749"/>
    </source>
</evidence>
<reference evidence="1" key="1">
    <citation type="journal article" date="2023" name="Mol. Phylogenet. Evol.">
        <title>Genome-scale phylogeny and comparative genomics of the fungal order Sordariales.</title>
        <authorList>
            <person name="Hensen N."/>
            <person name="Bonometti L."/>
            <person name="Westerberg I."/>
            <person name="Brannstrom I.O."/>
            <person name="Guillou S."/>
            <person name="Cros-Aarteil S."/>
            <person name="Calhoun S."/>
            <person name="Haridas S."/>
            <person name="Kuo A."/>
            <person name="Mondo S."/>
            <person name="Pangilinan J."/>
            <person name="Riley R."/>
            <person name="LaButti K."/>
            <person name="Andreopoulos B."/>
            <person name="Lipzen A."/>
            <person name="Chen C."/>
            <person name="Yan M."/>
            <person name="Daum C."/>
            <person name="Ng V."/>
            <person name="Clum A."/>
            <person name="Steindorff A."/>
            <person name="Ohm R.A."/>
            <person name="Martin F."/>
            <person name="Silar P."/>
            <person name="Natvig D.O."/>
            <person name="Lalanne C."/>
            <person name="Gautier V."/>
            <person name="Ament-Velasquez S.L."/>
            <person name="Kruys A."/>
            <person name="Hutchinson M.I."/>
            <person name="Powell A.J."/>
            <person name="Barry K."/>
            <person name="Miller A.N."/>
            <person name="Grigoriev I.V."/>
            <person name="Debuchy R."/>
            <person name="Gladieux P."/>
            <person name="Hiltunen Thoren M."/>
            <person name="Johannesson H."/>
        </authorList>
    </citation>
    <scope>NUCLEOTIDE SEQUENCE</scope>
    <source>
        <strain evidence="1">PSN324</strain>
    </source>
</reference>
<organism evidence="1 2">
    <name type="scientific">Cladorrhinum samala</name>
    <dbReference type="NCBI Taxonomy" id="585594"/>
    <lineage>
        <taxon>Eukaryota</taxon>
        <taxon>Fungi</taxon>
        <taxon>Dikarya</taxon>
        <taxon>Ascomycota</taxon>
        <taxon>Pezizomycotina</taxon>
        <taxon>Sordariomycetes</taxon>
        <taxon>Sordariomycetidae</taxon>
        <taxon>Sordariales</taxon>
        <taxon>Podosporaceae</taxon>
        <taxon>Cladorrhinum</taxon>
    </lineage>
</organism>
<dbReference type="AlphaFoldDB" id="A0AAV9I2H2"/>
<evidence type="ECO:0008006" key="3">
    <source>
        <dbReference type="Google" id="ProtNLM"/>
    </source>
</evidence>
<comment type="caution">
    <text evidence="1">The sequence shown here is derived from an EMBL/GenBank/DDBJ whole genome shotgun (WGS) entry which is preliminary data.</text>
</comment>
<protein>
    <recommendedName>
        <fullName evidence="3">F-box domain-containing protein</fullName>
    </recommendedName>
</protein>
<sequence>MPFEMLSVLSHVVDRIVGNKGAKSTSRSIKARPPIPANPNLPSLANIPGDVILQIIELLADASPESVPDLSLTCSYLYGVARYVRYQSLSLAVGTAKSFEDATADGCAMDNTLGRLNYVLEHDLVTAIRILRVRLQVDEQELRSSRDPGWEMLCETLPRMTGLRELHWTGKPISDVILSEIGLRPQLQLHLELEYNFPDTLVWPKVSGRDIPTLVSELVVQLQNNANLVSLRISIEYMVGDVCRAQASEPLKYLLITCPNLRHLDLDIHLPRVRVGFPTLYLPGPPYAGFGMTNGERFPPLETLKIEEYPWGFLSGNGGGGDDDDDDDASVYFWFQGYPAAVPEPKYWATQCDWSRLRHLDFNTAWDIGSKDAMFPALLAPHLFSLRSVKIRSHDEVAFDFFFKLPRSARLESVAVCSLTPRLQELLSARHGSSIAEVVLRRQRPTDSELRDIARHFPRLRSLRFFSTRVTHQAPREDEDEAALHEFPSETFAILASKFPCLRELAITFPELGDMESPHEPFLTWENAGRIFGQLFLPGNNLSRVSISTGEFGERVFRNIPPLTCLYFRWDQRNSIGFVGERKVEGGGRDGSQSGRVGSPFRVRCRQLTWYWNERLERVLEGKDKDELEARRKWKAQNDKQNAMHGYQWAIREHTDGPGVPGAFWVALDGPSACSVNGPAAPKFPAWQARSLPI</sequence>
<dbReference type="Proteomes" id="UP001321749">
    <property type="component" value="Unassembled WGS sequence"/>
</dbReference>
<keyword evidence="2" id="KW-1185">Reference proteome</keyword>
<proteinExistence type="predicted"/>
<name>A0AAV9I2H2_9PEZI</name>
<gene>
    <name evidence="1" type="ORF">QBC42DRAFT_327732</name>
</gene>
<dbReference type="InterPro" id="IPR032675">
    <property type="entry name" value="LRR_dom_sf"/>
</dbReference>
<evidence type="ECO:0000313" key="1">
    <source>
        <dbReference type="EMBL" id="KAK4466355.1"/>
    </source>
</evidence>